<protein>
    <submittedName>
        <fullName evidence="1">Uncharacterized protein</fullName>
    </submittedName>
</protein>
<evidence type="ECO:0000313" key="2">
    <source>
        <dbReference type="Proteomes" id="UP000296049"/>
    </source>
</evidence>
<keyword evidence="2" id="KW-1185">Reference proteome</keyword>
<proteinExistence type="predicted"/>
<evidence type="ECO:0000313" key="1">
    <source>
        <dbReference type="EMBL" id="EOA95398.1"/>
    </source>
</evidence>
<accession>R0KQ90</accession>
<dbReference type="Proteomes" id="UP000296049">
    <property type="component" value="Unassembled WGS sequence"/>
</dbReference>
<name>R0KQ90_ANAPL</name>
<sequence>MKPGVIGRRAVACGCHQQSLSVWGVAGAIGSGHQLRSVTLCPEQQCHVADVRDGGLQGGEASEAASWEGLSCLVVVLWQLQDEGEDCTEEDRKQTPVGLVIPDVMVLLRQLQLFVDAASHTCSVLTGLSTRTMTESFNSHSEGASAINMHQVLEEEGGLLFDHSNVVVTLKNILTTVYMELVLFQVLCPLYCGDVQTFPNNRETEKEMQMIAMCYSTKARDSMDIWSLVRGKLHFFDPLTSSEECRAAVLSEVAGALVFLLPTDRPLEEVSPCLGAGGGSRHVALTSVYGDLVLCPFRNCSILSLKASGRTVADTVFTYPQSVLGGNTSQKQENGYRTLRKKEQLEAKSWAELTDQQNGSRRAKTNKCEFQWQLHALRLSLRADSRDKRDVGLSPSPTISRLQSQSHETEQEWLKCMLAYKIQSDAFGCQRESCLASPLVSPLQASCWQEASAGGQLSVFSEQAGPCRGSVVLGQCDGRSEMDVHTSAGCHHKTSPTLT</sequence>
<organism evidence="1 2">
    <name type="scientific">Anas platyrhynchos</name>
    <name type="common">Mallard</name>
    <name type="synonym">Anas boschas</name>
    <dbReference type="NCBI Taxonomy" id="8839"/>
    <lineage>
        <taxon>Eukaryota</taxon>
        <taxon>Metazoa</taxon>
        <taxon>Chordata</taxon>
        <taxon>Craniata</taxon>
        <taxon>Vertebrata</taxon>
        <taxon>Euteleostomi</taxon>
        <taxon>Archelosauria</taxon>
        <taxon>Archosauria</taxon>
        <taxon>Dinosauria</taxon>
        <taxon>Saurischia</taxon>
        <taxon>Theropoda</taxon>
        <taxon>Coelurosauria</taxon>
        <taxon>Aves</taxon>
        <taxon>Neognathae</taxon>
        <taxon>Galloanserae</taxon>
        <taxon>Anseriformes</taxon>
        <taxon>Anatidae</taxon>
        <taxon>Anatinae</taxon>
        <taxon>Anas</taxon>
    </lineage>
</organism>
<gene>
    <name evidence="1" type="ORF">Anapl_02704</name>
</gene>
<dbReference type="AlphaFoldDB" id="R0KQ90"/>
<reference evidence="2" key="1">
    <citation type="journal article" date="2013" name="Nat. Genet.">
        <title>The duck genome and transcriptome provide insight into an avian influenza virus reservoir species.</title>
        <authorList>
            <person name="Huang Y."/>
            <person name="Li Y."/>
            <person name="Burt D.W."/>
            <person name="Chen H."/>
            <person name="Zhang Y."/>
            <person name="Qian W."/>
            <person name="Kim H."/>
            <person name="Gan S."/>
            <person name="Zhao Y."/>
            <person name="Li J."/>
            <person name="Yi K."/>
            <person name="Feng H."/>
            <person name="Zhu P."/>
            <person name="Li B."/>
            <person name="Liu Q."/>
            <person name="Fairley S."/>
            <person name="Magor K.E."/>
            <person name="Du Z."/>
            <person name="Hu X."/>
            <person name="Goodman L."/>
            <person name="Tafer H."/>
            <person name="Vignal A."/>
            <person name="Lee T."/>
            <person name="Kim K.W."/>
            <person name="Sheng Z."/>
            <person name="An Y."/>
            <person name="Searle S."/>
            <person name="Herrero J."/>
            <person name="Groenen M.A."/>
            <person name="Crooijmans R.P."/>
            <person name="Faraut T."/>
            <person name="Cai Q."/>
            <person name="Webster R.G."/>
            <person name="Aldridge J.R."/>
            <person name="Warren W.C."/>
            <person name="Bartschat S."/>
            <person name="Kehr S."/>
            <person name="Marz M."/>
            <person name="Stadler P.F."/>
            <person name="Smith J."/>
            <person name="Kraus R.H."/>
            <person name="Zhao Y."/>
            <person name="Ren L."/>
            <person name="Fei J."/>
            <person name="Morisson M."/>
            <person name="Kaiser P."/>
            <person name="Griffin D.K."/>
            <person name="Rao M."/>
            <person name="Pitel F."/>
            <person name="Wang J."/>
            <person name="Li N."/>
        </authorList>
    </citation>
    <scope>NUCLEOTIDE SEQUENCE [LARGE SCALE GENOMIC DNA]</scope>
</reference>
<dbReference type="EMBL" id="KB744306">
    <property type="protein sequence ID" value="EOA95398.1"/>
    <property type="molecule type" value="Genomic_DNA"/>
</dbReference>